<dbReference type="InterPro" id="IPR001870">
    <property type="entry name" value="B30.2/SPRY"/>
</dbReference>
<dbReference type="WBParaSite" id="Gr19_v10_g3055.t1">
    <property type="protein sequence ID" value="Gr19_v10_g3055.t1"/>
    <property type="gene ID" value="Gr19_v10_g3055"/>
</dbReference>
<reference evidence="3" key="1">
    <citation type="submission" date="2022-11" db="UniProtKB">
        <authorList>
            <consortium name="WormBaseParasite"/>
        </authorList>
    </citation>
    <scope>IDENTIFICATION</scope>
</reference>
<proteinExistence type="predicted"/>
<organism evidence="2 3">
    <name type="scientific">Globodera rostochiensis</name>
    <name type="common">Golden nematode worm</name>
    <name type="synonym">Heterodera rostochiensis</name>
    <dbReference type="NCBI Taxonomy" id="31243"/>
    <lineage>
        <taxon>Eukaryota</taxon>
        <taxon>Metazoa</taxon>
        <taxon>Ecdysozoa</taxon>
        <taxon>Nematoda</taxon>
        <taxon>Chromadorea</taxon>
        <taxon>Rhabditida</taxon>
        <taxon>Tylenchina</taxon>
        <taxon>Tylenchomorpha</taxon>
        <taxon>Tylenchoidea</taxon>
        <taxon>Heteroderidae</taxon>
        <taxon>Heteroderinae</taxon>
        <taxon>Globodera</taxon>
    </lineage>
</organism>
<dbReference type="InterPro" id="IPR043136">
    <property type="entry name" value="B30.2/SPRY_sf"/>
</dbReference>
<dbReference type="InterPro" id="IPR013320">
    <property type="entry name" value="ConA-like_dom_sf"/>
</dbReference>
<dbReference type="Proteomes" id="UP000887572">
    <property type="component" value="Unplaced"/>
</dbReference>
<accession>A0A914HNY8</accession>
<dbReference type="SUPFAM" id="SSF49899">
    <property type="entry name" value="Concanavalin A-like lectins/glucanases"/>
    <property type="match status" value="1"/>
</dbReference>
<name>A0A914HNY8_GLORO</name>
<protein>
    <submittedName>
        <fullName evidence="3">B30.2/SPRY domain-containing protein</fullName>
    </submittedName>
</protein>
<dbReference type="Pfam" id="PF00622">
    <property type="entry name" value="SPRY"/>
    <property type="match status" value="1"/>
</dbReference>
<dbReference type="PROSITE" id="PS50188">
    <property type="entry name" value="B302_SPRY"/>
    <property type="match status" value="1"/>
</dbReference>
<keyword evidence="2" id="KW-1185">Reference proteome</keyword>
<evidence type="ECO:0000313" key="3">
    <source>
        <dbReference type="WBParaSite" id="Gr19_v10_g3055.t1"/>
    </source>
</evidence>
<dbReference type="InterPro" id="IPR003877">
    <property type="entry name" value="SPRY_dom"/>
</dbReference>
<dbReference type="AlphaFoldDB" id="A0A914HNY8"/>
<evidence type="ECO:0000259" key="1">
    <source>
        <dbReference type="PROSITE" id="PS50188"/>
    </source>
</evidence>
<dbReference type="Gene3D" id="2.60.120.920">
    <property type="match status" value="1"/>
</dbReference>
<feature type="domain" description="B30.2/SPRY" evidence="1">
    <location>
        <begin position="1"/>
        <end position="98"/>
    </location>
</feature>
<sequence>MPLNNPVGLDEGTFAYGDWGIFWGHEVEGCSHTDKGRPGIKGKPSFGVGDVVGCGVNLETRQIIYALNEKRLDTANLFVDSAADLFPCISLRKPGTKT</sequence>
<evidence type="ECO:0000313" key="2">
    <source>
        <dbReference type="Proteomes" id="UP000887572"/>
    </source>
</evidence>